<evidence type="ECO:0000313" key="2">
    <source>
        <dbReference type="Proteomes" id="UP000828048"/>
    </source>
</evidence>
<gene>
    <name evidence="1" type="ORF">Vadar_011281</name>
</gene>
<reference evidence="1 2" key="1">
    <citation type="journal article" date="2021" name="Hortic Res">
        <title>High-quality reference genome and annotation aids understanding of berry development for evergreen blueberry (Vaccinium darrowii).</title>
        <authorList>
            <person name="Yu J."/>
            <person name="Hulse-Kemp A.M."/>
            <person name="Babiker E."/>
            <person name="Staton M."/>
        </authorList>
    </citation>
    <scope>NUCLEOTIDE SEQUENCE [LARGE SCALE GENOMIC DNA]</scope>
    <source>
        <strain evidence="2">cv. NJ 8807/NJ 8810</strain>
        <tissue evidence="1">Young leaf</tissue>
    </source>
</reference>
<evidence type="ECO:0000313" key="1">
    <source>
        <dbReference type="EMBL" id="KAH7860260.1"/>
    </source>
</evidence>
<dbReference type="EMBL" id="CM037154">
    <property type="protein sequence ID" value="KAH7860260.1"/>
    <property type="molecule type" value="Genomic_DNA"/>
</dbReference>
<dbReference type="Proteomes" id="UP000828048">
    <property type="component" value="Chromosome 4"/>
</dbReference>
<comment type="caution">
    <text evidence="1">The sequence shown here is derived from an EMBL/GenBank/DDBJ whole genome shotgun (WGS) entry which is preliminary data.</text>
</comment>
<proteinExistence type="predicted"/>
<accession>A0ACB7Z2X4</accession>
<sequence length="143" mass="16477">MVTERTRSNLSKCKKRRLLGRGTFRHVYLGFNSKAADYGRSNLLEVSFRKRIYIRPSLLHHVQADGSSMASMHASYMDFNVMVDVTNQVSLDVKYAIAHEWLFSPLTELGPRNGASQKRPLVFYHCGSCTTEICRFGKWEERL</sequence>
<keyword evidence="2" id="KW-1185">Reference proteome</keyword>
<organism evidence="1 2">
    <name type="scientific">Vaccinium darrowii</name>
    <dbReference type="NCBI Taxonomy" id="229202"/>
    <lineage>
        <taxon>Eukaryota</taxon>
        <taxon>Viridiplantae</taxon>
        <taxon>Streptophyta</taxon>
        <taxon>Embryophyta</taxon>
        <taxon>Tracheophyta</taxon>
        <taxon>Spermatophyta</taxon>
        <taxon>Magnoliopsida</taxon>
        <taxon>eudicotyledons</taxon>
        <taxon>Gunneridae</taxon>
        <taxon>Pentapetalae</taxon>
        <taxon>asterids</taxon>
        <taxon>Ericales</taxon>
        <taxon>Ericaceae</taxon>
        <taxon>Vaccinioideae</taxon>
        <taxon>Vaccinieae</taxon>
        <taxon>Vaccinium</taxon>
    </lineage>
</organism>
<name>A0ACB7Z2X4_9ERIC</name>
<protein>
    <submittedName>
        <fullName evidence="1">Uncharacterized protein</fullName>
    </submittedName>
</protein>